<feature type="signal peptide" evidence="1">
    <location>
        <begin position="1"/>
        <end position="20"/>
    </location>
</feature>
<dbReference type="Gene3D" id="3.60.15.10">
    <property type="entry name" value="Ribonuclease Z/Hydroxyacylglutathione hydrolase-like"/>
    <property type="match status" value="1"/>
</dbReference>
<dbReference type="InterPro" id="IPR001279">
    <property type="entry name" value="Metallo-B-lactamas"/>
</dbReference>
<evidence type="ECO:0000259" key="2">
    <source>
        <dbReference type="SMART" id="SM00849"/>
    </source>
</evidence>
<feature type="domain" description="Metallo-beta-lactamase" evidence="2">
    <location>
        <begin position="61"/>
        <end position="251"/>
    </location>
</feature>
<feature type="chain" id="PRO_5046625227" evidence="1">
    <location>
        <begin position="21"/>
        <end position="319"/>
    </location>
</feature>
<protein>
    <submittedName>
        <fullName evidence="3">MBL fold metallo-hydrolase</fullName>
    </submittedName>
</protein>
<dbReference type="EMBL" id="JAOWKZ010000002">
    <property type="protein sequence ID" value="MCV2872400.1"/>
    <property type="molecule type" value="Genomic_DNA"/>
</dbReference>
<reference evidence="3 4" key="1">
    <citation type="submission" date="2022-10" db="EMBL/GenBank/DDBJ databases">
        <title>Defluviimonas sp. nov., isolated from ocean surface sediments.</title>
        <authorList>
            <person name="He W."/>
            <person name="Wang L."/>
            <person name="Zhang D.-F."/>
        </authorList>
    </citation>
    <scope>NUCLEOTIDE SEQUENCE [LARGE SCALE GENOMIC DNA]</scope>
    <source>
        <strain evidence="3 4">WL0050</strain>
    </source>
</reference>
<dbReference type="InterPro" id="IPR036866">
    <property type="entry name" value="RibonucZ/Hydroxyglut_hydro"/>
</dbReference>
<dbReference type="CDD" id="cd16282">
    <property type="entry name" value="metallo-hydrolase-like_MBL-fold"/>
    <property type="match status" value="1"/>
</dbReference>
<organism evidence="3 4">
    <name type="scientific">Albidovulum litorale</name>
    <dbReference type="NCBI Taxonomy" id="2984134"/>
    <lineage>
        <taxon>Bacteria</taxon>
        <taxon>Pseudomonadati</taxon>
        <taxon>Pseudomonadota</taxon>
        <taxon>Alphaproteobacteria</taxon>
        <taxon>Rhodobacterales</taxon>
        <taxon>Paracoccaceae</taxon>
        <taxon>Albidovulum</taxon>
    </lineage>
</organism>
<gene>
    <name evidence="3" type="ORF">OEZ71_08840</name>
</gene>
<evidence type="ECO:0000313" key="4">
    <source>
        <dbReference type="Proteomes" id="UP001652564"/>
    </source>
</evidence>
<dbReference type="Pfam" id="PF00753">
    <property type="entry name" value="Lactamase_B"/>
    <property type="match status" value="1"/>
</dbReference>
<accession>A0ABT2ZMN6</accession>
<proteinExistence type="predicted"/>
<keyword evidence="4" id="KW-1185">Reference proteome</keyword>
<sequence length="319" mass="33957">MRRIVTLAAVAAMTVSSSRAQEPVWDANTVVLESQKLAEGVFAVIPAGAEEMAADGLPIATTSGFVIGTRGVLVIDSMLNERLNSQLFGLIAAETDLPVRYMVNTSFHGDHSYGNFYLPDEIDIIQHANAKAYIDSHFEADTAFMIQNFGEGRGIEEIEPTDADILIGEGGSLTVDLGGIAVDIRDYGFAQTGGDLFVSVPSANVLWTGNPVIAPAPALPWLLDGHLVATRDTLVRVRDAIDANTKVVPGHGPVTDTSAFDWSIDYLSAVEREVSAAIADGLSVEETVSRVGLPEFGGYALFGWVHPGLNVPAAYNDLK</sequence>
<keyword evidence="1" id="KW-0732">Signal</keyword>
<dbReference type="RefSeq" id="WP_263739582.1">
    <property type="nucleotide sequence ID" value="NZ_JAOWKZ010000002.1"/>
</dbReference>
<evidence type="ECO:0000313" key="3">
    <source>
        <dbReference type="EMBL" id="MCV2872400.1"/>
    </source>
</evidence>
<name>A0ABT2ZMN6_9RHOB</name>
<comment type="caution">
    <text evidence="3">The sequence shown here is derived from an EMBL/GenBank/DDBJ whole genome shotgun (WGS) entry which is preliminary data.</text>
</comment>
<evidence type="ECO:0000256" key="1">
    <source>
        <dbReference type="SAM" id="SignalP"/>
    </source>
</evidence>
<dbReference type="SMART" id="SM00849">
    <property type="entry name" value="Lactamase_B"/>
    <property type="match status" value="1"/>
</dbReference>
<dbReference type="Proteomes" id="UP001652564">
    <property type="component" value="Unassembled WGS sequence"/>
</dbReference>
<dbReference type="SUPFAM" id="SSF56281">
    <property type="entry name" value="Metallo-hydrolase/oxidoreductase"/>
    <property type="match status" value="1"/>
</dbReference>